<comment type="caution">
    <text evidence="2">The sequence shown here is derived from an EMBL/GenBank/DDBJ whole genome shotgun (WGS) entry which is preliminary data.</text>
</comment>
<evidence type="ECO:0000313" key="3">
    <source>
        <dbReference type="Proteomes" id="UP001168877"/>
    </source>
</evidence>
<gene>
    <name evidence="2" type="ORF">LWI29_015039</name>
</gene>
<name>A0AA39W6C1_ACESA</name>
<accession>A0AA39W6C1</accession>
<proteinExistence type="predicted"/>
<feature type="region of interest" description="Disordered" evidence="1">
    <location>
        <begin position="1"/>
        <end position="85"/>
    </location>
</feature>
<dbReference type="EMBL" id="JAUESC010000002">
    <property type="protein sequence ID" value="KAK0604375.1"/>
    <property type="molecule type" value="Genomic_DNA"/>
</dbReference>
<keyword evidence="3" id="KW-1185">Reference proteome</keyword>
<evidence type="ECO:0000256" key="1">
    <source>
        <dbReference type="SAM" id="MobiDB-lite"/>
    </source>
</evidence>
<evidence type="ECO:0000313" key="2">
    <source>
        <dbReference type="EMBL" id="KAK0604375.1"/>
    </source>
</evidence>
<protein>
    <submittedName>
        <fullName evidence="2">Uncharacterized protein</fullName>
    </submittedName>
</protein>
<feature type="compositionally biased region" description="Basic and acidic residues" evidence="1">
    <location>
        <begin position="34"/>
        <end position="45"/>
    </location>
</feature>
<dbReference type="Proteomes" id="UP001168877">
    <property type="component" value="Unassembled WGS sequence"/>
</dbReference>
<sequence length="226" mass="24687">MAPPNQNLERRRAASTATRPGGGATTPCSDDTEVERRRLEVERRPNVHVKSQQEEYNNGQRRDQSHGRARGRGRNRGGGGRSNNSMLICQAKSKIKLKIKGEKSEFPKDANRLSLSTVRGRRSIPKDLVVVAFVGVPTGHKGSSSSCKAPISSPVLPTGLNDSLADIPIFVELNQHPTYGSVVNTRNMTTRATKNGIVKPKVYAIDTKNDIVPTNVSEALQFQYAS</sequence>
<dbReference type="AlphaFoldDB" id="A0AA39W6C1"/>
<reference evidence="2" key="2">
    <citation type="submission" date="2023-06" db="EMBL/GenBank/DDBJ databases">
        <authorList>
            <person name="Swenson N.G."/>
            <person name="Wegrzyn J.L."/>
            <person name="Mcevoy S.L."/>
        </authorList>
    </citation>
    <scope>NUCLEOTIDE SEQUENCE</scope>
    <source>
        <strain evidence="2">NS2018</strain>
        <tissue evidence="2">Leaf</tissue>
    </source>
</reference>
<organism evidence="2 3">
    <name type="scientific">Acer saccharum</name>
    <name type="common">Sugar maple</name>
    <dbReference type="NCBI Taxonomy" id="4024"/>
    <lineage>
        <taxon>Eukaryota</taxon>
        <taxon>Viridiplantae</taxon>
        <taxon>Streptophyta</taxon>
        <taxon>Embryophyta</taxon>
        <taxon>Tracheophyta</taxon>
        <taxon>Spermatophyta</taxon>
        <taxon>Magnoliopsida</taxon>
        <taxon>eudicotyledons</taxon>
        <taxon>Gunneridae</taxon>
        <taxon>Pentapetalae</taxon>
        <taxon>rosids</taxon>
        <taxon>malvids</taxon>
        <taxon>Sapindales</taxon>
        <taxon>Sapindaceae</taxon>
        <taxon>Hippocastanoideae</taxon>
        <taxon>Acereae</taxon>
        <taxon>Acer</taxon>
    </lineage>
</organism>
<reference evidence="2" key="1">
    <citation type="journal article" date="2022" name="Plant J.">
        <title>Strategies of tolerance reflected in two North American maple genomes.</title>
        <authorList>
            <person name="McEvoy S.L."/>
            <person name="Sezen U.U."/>
            <person name="Trouern-Trend A."/>
            <person name="McMahon S.M."/>
            <person name="Schaberg P.G."/>
            <person name="Yang J."/>
            <person name="Wegrzyn J.L."/>
            <person name="Swenson N.G."/>
        </authorList>
    </citation>
    <scope>NUCLEOTIDE SEQUENCE</scope>
    <source>
        <strain evidence="2">NS2018</strain>
    </source>
</reference>